<protein>
    <submittedName>
        <fullName evidence="1">Uncharacterized protein</fullName>
    </submittedName>
</protein>
<accession>A0A6V8SIS1</accession>
<dbReference type="EMBL" id="BLZR01000001">
    <property type="protein sequence ID" value="GFP76415.1"/>
    <property type="molecule type" value="Genomic_DNA"/>
</dbReference>
<evidence type="ECO:0000313" key="1">
    <source>
        <dbReference type="EMBL" id="GFP76415.1"/>
    </source>
</evidence>
<dbReference type="Proteomes" id="UP000580568">
    <property type="component" value="Unassembled WGS sequence"/>
</dbReference>
<dbReference type="AlphaFoldDB" id="A0A6V8SIS1"/>
<proteinExistence type="predicted"/>
<name>A0A6V8SIS1_9CLOT</name>
<dbReference type="RefSeq" id="WP_183277842.1">
    <property type="nucleotide sequence ID" value="NZ_BLZR01000001.1"/>
</dbReference>
<reference evidence="1 2" key="1">
    <citation type="submission" date="2020-07" db="EMBL/GenBank/DDBJ databases">
        <title>A new beta-1,3-glucan-decomposing anaerobic bacterium isolated from anoxic soil subjected to biological soil disinfestation.</title>
        <authorList>
            <person name="Ueki A."/>
            <person name="Tonouchi A."/>
        </authorList>
    </citation>
    <scope>NUCLEOTIDE SEQUENCE [LARGE SCALE GENOMIC DNA]</scope>
    <source>
        <strain evidence="1 2">TW1</strain>
    </source>
</reference>
<keyword evidence="2" id="KW-1185">Reference proteome</keyword>
<sequence>MWNSYEAGVTLSEVGTENGIIIMDEEHTSGARITIEKNCGNIPFGITAGIYGLMVHTAYASSIEEANEKYSKMKIDIEKALKFYENEEHKLSDWLDEFCNKY</sequence>
<gene>
    <name evidence="1" type="ORF">bsdtw1_02517</name>
</gene>
<evidence type="ECO:0000313" key="2">
    <source>
        <dbReference type="Proteomes" id="UP000580568"/>
    </source>
</evidence>
<organism evidence="1 2">
    <name type="scientific">Clostridium fungisolvens</name>
    <dbReference type="NCBI Taxonomy" id="1604897"/>
    <lineage>
        <taxon>Bacteria</taxon>
        <taxon>Bacillati</taxon>
        <taxon>Bacillota</taxon>
        <taxon>Clostridia</taxon>
        <taxon>Eubacteriales</taxon>
        <taxon>Clostridiaceae</taxon>
        <taxon>Clostridium</taxon>
    </lineage>
</organism>
<comment type="caution">
    <text evidence="1">The sequence shown here is derived from an EMBL/GenBank/DDBJ whole genome shotgun (WGS) entry which is preliminary data.</text>
</comment>